<accession>A0A174NJV6</accession>
<organism evidence="1 2">
    <name type="scientific">Bacteroides uniformis</name>
    <dbReference type="NCBI Taxonomy" id="820"/>
    <lineage>
        <taxon>Bacteria</taxon>
        <taxon>Pseudomonadati</taxon>
        <taxon>Bacteroidota</taxon>
        <taxon>Bacteroidia</taxon>
        <taxon>Bacteroidales</taxon>
        <taxon>Bacteroidaceae</taxon>
        <taxon>Bacteroides</taxon>
    </lineage>
</organism>
<gene>
    <name evidence="1" type="ORF">ERS417307_03741</name>
</gene>
<sequence>MTITLDGKKFWSYEGTTKHSEKRLVIAETVKKVIRNVFKSDRKASFRESKELIPIENRIRKIKQVAEQEKE</sequence>
<dbReference type="RefSeq" id="WP_057089600.1">
    <property type="nucleotide sequence ID" value="NZ_CYZF01000013.1"/>
</dbReference>
<reference evidence="1 2" key="1">
    <citation type="submission" date="2015-09" db="EMBL/GenBank/DDBJ databases">
        <authorList>
            <consortium name="Pathogen Informatics"/>
        </authorList>
    </citation>
    <scope>NUCLEOTIDE SEQUENCE [LARGE SCALE GENOMIC DNA]</scope>
    <source>
        <strain evidence="1 2">2789STDY5608791</strain>
    </source>
</reference>
<name>A0A174NJV6_BACUN</name>
<protein>
    <submittedName>
        <fullName evidence="1">Uncharacterized protein</fullName>
    </submittedName>
</protein>
<dbReference type="EMBL" id="CYZF01000013">
    <property type="protein sequence ID" value="CUP47187.1"/>
    <property type="molecule type" value="Genomic_DNA"/>
</dbReference>
<proteinExistence type="predicted"/>
<dbReference type="Proteomes" id="UP000095419">
    <property type="component" value="Unassembled WGS sequence"/>
</dbReference>
<evidence type="ECO:0000313" key="1">
    <source>
        <dbReference type="EMBL" id="CUP47187.1"/>
    </source>
</evidence>
<evidence type="ECO:0000313" key="2">
    <source>
        <dbReference type="Proteomes" id="UP000095419"/>
    </source>
</evidence>
<dbReference type="AlphaFoldDB" id="A0A174NJV6"/>